<evidence type="ECO:0000313" key="4">
    <source>
        <dbReference type="EMBL" id="MBE5039704.1"/>
    </source>
</evidence>
<dbReference type="EMBL" id="JADCKB010000007">
    <property type="protein sequence ID" value="MBE5039704.1"/>
    <property type="molecule type" value="Genomic_DNA"/>
</dbReference>
<keyword evidence="1" id="KW-0677">Repeat</keyword>
<accession>A0A9D5M2Z5</accession>
<evidence type="ECO:0000256" key="1">
    <source>
        <dbReference type="ARBA" id="ARBA00022737"/>
    </source>
</evidence>
<feature type="domain" description="SLH" evidence="3">
    <location>
        <begin position="19"/>
        <end position="82"/>
    </location>
</feature>
<reference evidence="4" key="1">
    <citation type="submission" date="2020-10" db="EMBL/GenBank/DDBJ databases">
        <title>ChiBAC.</title>
        <authorList>
            <person name="Zenner C."/>
            <person name="Hitch T.C.A."/>
            <person name="Clavel T."/>
        </authorList>
    </citation>
    <scope>NUCLEOTIDE SEQUENCE</scope>
    <source>
        <strain evidence="4">DSM 107454</strain>
    </source>
</reference>
<dbReference type="PANTHER" id="PTHR43308">
    <property type="entry name" value="OUTER MEMBRANE PROTEIN ALPHA-RELATED"/>
    <property type="match status" value="1"/>
</dbReference>
<dbReference type="PANTHER" id="PTHR43308:SF5">
    <property type="entry name" value="S-LAYER PROTEIN _ PEPTIDOGLYCAN ENDO-BETA-N-ACETYLGLUCOSAMINIDASE"/>
    <property type="match status" value="1"/>
</dbReference>
<evidence type="ECO:0000259" key="3">
    <source>
        <dbReference type="PROSITE" id="PS51272"/>
    </source>
</evidence>
<feature type="domain" description="SLH" evidence="3">
    <location>
        <begin position="111"/>
        <end position="174"/>
    </location>
</feature>
<comment type="caution">
    <text evidence="4">The sequence shown here is derived from an EMBL/GenBank/DDBJ whole genome shotgun (WGS) entry which is preliminary data.</text>
</comment>
<dbReference type="InterPro" id="IPR001119">
    <property type="entry name" value="SLH_dom"/>
</dbReference>
<organism evidence="4 5">
    <name type="scientific">Ructibacterium gallinarum</name>
    <dbReference type="NCBI Taxonomy" id="2779355"/>
    <lineage>
        <taxon>Bacteria</taxon>
        <taxon>Bacillati</taxon>
        <taxon>Bacillota</taxon>
        <taxon>Clostridia</taxon>
        <taxon>Eubacteriales</taxon>
        <taxon>Oscillospiraceae</taxon>
        <taxon>Ructibacterium</taxon>
    </lineage>
</organism>
<keyword evidence="5" id="KW-1185">Reference proteome</keyword>
<proteinExistence type="predicted"/>
<dbReference type="PROSITE" id="PS51272">
    <property type="entry name" value="SLH"/>
    <property type="match status" value="2"/>
</dbReference>
<dbReference type="AlphaFoldDB" id="A0A9D5M2Z5"/>
<sequence length="989" mass="108221">MKRIICLLIVLCLLGVPVAAEETEAAIETSAETKAVRIIKGLGIMQGYEDGSFRPEGALTRAEFAQCIAAFLGMATDEIGETAVNTAIWENEFHGTPLPEGTQTGEGAETQSALFADLPAGHWAYAAVEKVMQYRIMIGTTEGLFEPDRPVLPEEAVKVMLCLLGYQVNAEVNGGYPAGYLLIANRLDITTGIDLLAESGMTRGQVAQLIYNCLSVQTQAVDQIGTESTQFSPTGKTLMSDFLNIEQVRGEMTDNGVTSYSGRSEIAENQIKIGNITIEVSDTQEEIRTEIGSILEAYYHVDKNGGPNTLVYAEVSDVNRYVFIPAEEIDSFEGNTVSYNENSKTRTQTIAAGTQFIHNGTAVSTLTDTMRDLSSGWIKIMQNGTNLVVMKDYRGVFASSVNTDEGVIYDKLDPSSPIYFNPEDHSKHISIKNKDKTLASTEDLGPSMAMMIADSMYDVEIILCGAAVSGTVEYVAASGEAGVTVSGTFYPFTQDYLNASNKITANLGENVNLFLDTDQKIVWVESGNAAQGTVYGFVVNSVKKDSFDGEWMLKVFTAAGEMNEYNVASRITLNDEQGREYTLKGEEIDAWLAERTGFVEFELNSNQEIRRIVLPLEEGTNGQRLYKIYEITAAEKEMMMYKSYTKNFGYRINVNDSTRVFNIPEDFKNAADDEFSLLTSSFFSDNMTYQVTGYTTVPNSKMAQYLVNYGSGSKPLNNSDKLAVVTDVVQSLNEEGELCNVLYANKAGSEVQLYEGDDCSFDAVPPAVAEASGKTYQIAKGDIIRYGTDARGKVAQIYLVYDADAENPSGGHPGYLPGNTEKYYIKSSYVDIAANENHMYEGISPYGGGYSLPNGNPYGNLGQNTQPAHWFGREQRVMLGYALSRDDVSVTLTTQDMSVYPEYYPNGIPAGAEEEGGYVGVFVTDVIRLDNTRVDVVELRDNDVTVRIGSLSDVVTYADAGKECSKILVASNYGDVVHVIIIQNFRKGA</sequence>
<feature type="signal peptide" evidence="2">
    <location>
        <begin position="1"/>
        <end position="20"/>
    </location>
</feature>
<dbReference type="RefSeq" id="WP_226392269.1">
    <property type="nucleotide sequence ID" value="NZ_JADCKB010000007.1"/>
</dbReference>
<gene>
    <name evidence="4" type="ORF">INF28_04415</name>
</gene>
<evidence type="ECO:0000256" key="2">
    <source>
        <dbReference type="SAM" id="SignalP"/>
    </source>
</evidence>
<name>A0A9D5M2Z5_9FIRM</name>
<keyword evidence="2" id="KW-0732">Signal</keyword>
<protein>
    <submittedName>
        <fullName evidence="4">S-layer homology domain-containing protein</fullName>
    </submittedName>
</protein>
<dbReference type="InterPro" id="IPR051465">
    <property type="entry name" value="Cell_Envelope_Struct_Comp"/>
</dbReference>
<dbReference type="Pfam" id="PF00395">
    <property type="entry name" value="SLH"/>
    <property type="match status" value="2"/>
</dbReference>
<evidence type="ECO:0000313" key="5">
    <source>
        <dbReference type="Proteomes" id="UP000806542"/>
    </source>
</evidence>
<feature type="chain" id="PRO_5038484040" evidence="2">
    <location>
        <begin position="21"/>
        <end position="989"/>
    </location>
</feature>
<dbReference type="Proteomes" id="UP000806542">
    <property type="component" value="Unassembled WGS sequence"/>
</dbReference>